<keyword evidence="5" id="KW-0732">Signal</keyword>
<dbReference type="InterPro" id="IPR050553">
    <property type="entry name" value="Thioredoxin_ResA/DsbE_sf"/>
</dbReference>
<keyword evidence="8" id="KW-1185">Reference proteome</keyword>
<evidence type="ECO:0000256" key="5">
    <source>
        <dbReference type="SAM" id="SignalP"/>
    </source>
</evidence>
<dbReference type="Gene3D" id="3.40.30.10">
    <property type="entry name" value="Glutaredoxin"/>
    <property type="match status" value="1"/>
</dbReference>
<dbReference type="RefSeq" id="WP_188921681.1">
    <property type="nucleotide sequence ID" value="NZ_BMPZ01000008.1"/>
</dbReference>
<keyword evidence="4" id="KW-0676">Redox-active center</keyword>
<feature type="signal peptide" evidence="5">
    <location>
        <begin position="1"/>
        <end position="20"/>
    </location>
</feature>
<dbReference type="PROSITE" id="PS51257">
    <property type="entry name" value="PROKAR_LIPOPROTEIN"/>
    <property type="match status" value="1"/>
</dbReference>
<keyword evidence="2" id="KW-0201">Cytochrome c-type biogenesis</keyword>
<evidence type="ECO:0000256" key="1">
    <source>
        <dbReference type="ARBA" id="ARBA00004196"/>
    </source>
</evidence>
<evidence type="ECO:0000256" key="2">
    <source>
        <dbReference type="ARBA" id="ARBA00022748"/>
    </source>
</evidence>
<dbReference type="InterPro" id="IPR000866">
    <property type="entry name" value="AhpC/TSA"/>
</dbReference>
<gene>
    <name evidence="7" type="ORF">GCM10009332_26370</name>
</gene>
<feature type="chain" id="PRO_5036742324" description="Alkyl hydroperoxide reductase subunit C/ Thiol specific antioxidant domain-containing protein" evidence="5">
    <location>
        <begin position="21"/>
        <end position="162"/>
    </location>
</feature>
<evidence type="ECO:0000259" key="6">
    <source>
        <dbReference type="Pfam" id="PF00578"/>
    </source>
</evidence>
<organism evidence="7 8">
    <name type="scientific">Shewanella gelidii</name>
    <dbReference type="NCBI Taxonomy" id="1642821"/>
    <lineage>
        <taxon>Bacteria</taxon>
        <taxon>Pseudomonadati</taxon>
        <taxon>Pseudomonadota</taxon>
        <taxon>Gammaproteobacteria</taxon>
        <taxon>Alteromonadales</taxon>
        <taxon>Shewanellaceae</taxon>
        <taxon>Shewanella</taxon>
    </lineage>
</organism>
<name>A0A917NC11_9GAMM</name>
<dbReference type="GO" id="GO:0016491">
    <property type="term" value="F:oxidoreductase activity"/>
    <property type="evidence" value="ECO:0007669"/>
    <property type="project" value="InterPro"/>
</dbReference>
<dbReference type="GO" id="GO:0017004">
    <property type="term" value="P:cytochrome complex assembly"/>
    <property type="evidence" value="ECO:0007669"/>
    <property type="project" value="UniProtKB-KW"/>
</dbReference>
<dbReference type="PANTHER" id="PTHR42852:SF6">
    <property type="entry name" value="THIOL:DISULFIDE INTERCHANGE PROTEIN DSBE"/>
    <property type="match status" value="1"/>
</dbReference>
<comment type="caution">
    <text evidence="7">The sequence shown here is derived from an EMBL/GenBank/DDBJ whole genome shotgun (WGS) entry which is preliminary data.</text>
</comment>
<comment type="subcellular location">
    <subcellularLocation>
        <location evidence="1">Cell envelope</location>
    </subcellularLocation>
</comment>
<evidence type="ECO:0000313" key="8">
    <source>
        <dbReference type="Proteomes" id="UP000613743"/>
    </source>
</evidence>
<dbReference type="AlphaFoldDB" id="A0A917NC11"/>
<dbReference type="InterPro" id="IPR036249">
    <property type="entry name" value="Thioredoxin-like_sf"/>
</dbReference>
<reference evidence="7" key="1">
    <citation type="journal article" date="2014" name="Int. J. Syst. Evol. Microbiol.">
        <title>Complete genome sequence of Corynebacterium casei LMG S-19264T (=DSM 44701T), isolated from a smear-ripened cheese.</title>
        <authorList>
            <consortium name="US DOE Joint Genome Institute (JGI-PGF)"/>
            <person name="Walter F."/>
            <person name="Albersmeier A."/>
            <person name="Kalinowski J."/>
            <person name="Ruckert C."/>
        </authorList>
    </citation>
    <scope>NUCLEOTIDE SEQUENCE</scope>
    <source>
        <strain evidence="7">JCM 30804</strain>
    </source>
</reference>
<dbReference type="SUPFAM" id="SSF52833">
    <property type="entry name" value="Thioredoxin-like"/>
    <property type="match status" value="1"/>
</dbReference>
<feature type="domain" description="Alkyl hydroperoxide reductase subunit C/ Thiol specific antioxidant" evidence="6">
    <location>
        <begin position="33"/>
        <end position="145"/>
    </location>
</feature>
<sequence>MIRLFVIATVLWLAAFSCHGQEKVEYKTYVEVGQTLPMTVFGDIQGLQIVLTDSSNNKLLVLFATWCHDSQRAMKAIMASHLATQTNIDIIGIGREESVESLKNFAAEYQLNFPLVADTDRSIYAQFANAGVPRLILIDGNNTIVKTIIAENEQPLAQVQWH</sequence>
<accession>A0A917NC11</accession>
<evidence type="ECO:0000256" key="3">
    <source>
        <dbReference type="ARBA" id="ARBA00023157"/>
    </source>
</evidence>
<protein>
    <recommendedName>
        <fullName evidence="6">Alkyl hydroperoxide reductase subunit C/ Thiol specific antioxidant domain-containing protein</fullName>
    </recommendedName>
</protein>
<keyword evidence="3" id="KW-1015">Disulfide bond</keyword>
<dbReference type="Proteomes" id="UP000613743">
    <property type="component" value="Unassembled WGS sequence"/>
</dbReference>
<dbReference type="Pfam" id="PF00578">
    <property type="entry name" value="AhpC-TSA"/>
    <property type="match status" value="1"/>
</dbReference>
<dbReference type="GO" id="GO:0030313">
    <property type="term" value="C:cell envelope"/>
    <property type="evidence" value="ECO:0007669"/>
    <property type="project" value="UniProtKB-SubCell"/>
</dbReference>
<dbReference type="PANTHER" id="PTHR42852">
    <property type="entry name" value="THIOL:DISULFIDE INTERCHANGE PROTEIN DSBE"/>
    <property type="match status" value="1"/>
</dbReference>
<evidence type="ECO:0000313" key="7">
    <source>
        <dbReference type="EMBL" id="GGI87748.1"/>
    </source>
</evidence>
<dbReference type="GO" id="GO:0016209">
    <property type="term" value="F:antioxidant activity"/>
    <property type="evidence" value="ECO:0007669"/>
    <property type="project" value="InterPro"/>
</dbReference>
<reference evidence="7" key="2">
    <citation type="submission" date="2020-09" db="EMBL/GenBank/DDBJ databases">
        <authorList>
            <person name="Sun Q."/>
            <person name="Ohkuma M."/>
        </authorList>
    </citation>
    <scope>NUCLEOTIDE SEQUENCE</scope>
    <source>
        <strain evidence="7">JCM 30804</strain>
    </source>
</reference>
<evidence type="ECO:0000256" key="4">
    <source>
        <dbReference type="ARBA" id="ARBA00023284"/>
    </source>
</evidence>
<dbReference type="CDD" id="cd02966">
    <property type="entry name" value="TlpA_like_family"/>
    <property type="match status" value="1"/>
</dbReference>
<proteinExistence type="predicted"/>
<dbReference type="EMBL" id="BMPZ01000008">
    <property type="protein sequence ID" value="GGI87748.1"/>
    <property type="molecule type" value="Genomic_DNA"/>
</dbReference>